<reference evidence="2" key="2">
    <citation type="journal article" date="2022" name="BMC Genomics">
        <title>Comparative genome analysis of mycobacteria focusing on tRNA and non-coding RNA.</title>
        <authorList>
            <person name="Behra P.R.K."/>
            <person name="Pettersson B.M.F."/>
            <person name="Ramesh M."/>
            <person name="Das S."/>
            <person name="Dasgupta S."/>
            <person name="Kirsebom L.A."/>
        </authorList>
    </citation>
    <scope>NUCLEOTIDE SEQUENCE</scope>
    <source>
        <strain evidence="2">DSM 44615</strain>
    </source>
</reference>
<dbReference type="Pfam" id="PF13822">
    <property type="entry name" value="ACC_epsilon"/>
    <property type="match status" value="1"/>
</dbReference>
<dbReference type="GO" id="GO:0003989">
    <property type="term" value="F:acetyl-CoA carboxylase activity"/>
    <property type="evidence" value="ECO:0007669"/>
    <property type="project" value="InterPro"/>
</dbReference>
<evidence type="ECO:0000313" key="3">
    <source>
        <dbReference type="Proteomes" id="UP001140293"/>
    </source>
</evidence>
<name>A0A9X3BQK5_9MYCO</name>
<dbReference type="EMBL" id="JACKSJ010000254">
    <property type="protein sequence ID" value="MCV7173819.1"/>
    <property type="molecule type" value="Genomic_DNA"/>
</dbReference>
<gene>
    <name evidence="2" type="ORF">H7I41_28235</name>
</gene>
<reference evidence="2" key="1">
    <citation type="submission" date="2020-07" db="EMBL/GenBank/DDBJ databases">
        <authorList>
            <person name="Pettersson B.M.F."/>
            <person name="Behra P.R.K."/>
            <person name="Ramesh M."/>
            <person name="Das S."/>
            <person name="Dasgupta S."/>
            <person name="Kirsebom L.A."/>
        </authorList>
    </citation>
    <scope>NUCLEOTIDE SEQUENCE</scope>
    <source>
        <strain evidence="2">DSM 44615</strain>
    </source>
</reference>
<keyword evidence="3" id="KW-1185">Reference proteome</keyword>
<proteinExistence type="predicted"/>
<comment type="caution">
    <text evidence="2">The sequence shown here is derived from an EMBL/GenBank/DDBJ whole genome shotgun (WGS) entry which is preliminary data.</text>
</comment>
<organism evidence="2 3">
    <name type="scientific">[Mycobacterium] manitobense</name>
    <dbReference type="NCBI Taxonomy" id="190147"/>
    <lineage>
        <taxon>Bacteria</taxon>
        <taxon>Bacillati</taxon>
        <taxon>Actinomycetota</taxon>
        <taxon>Actinomycetes</taxon>
        <taxon>Mycobacteriales</taxon>
        <taxon>Mycobacteriaceae</taxon>
        <taxon>Mycolicibacterium</taxon>
    </lineage>
</organism>
<dbReference type="Proteomes" id="UP001140293">
    <property type="component" value="Unassembled WGS sequence"/>
</dbReference>
<protein>
    <submittedName>
        <fullName evidence="2">Acyl-CoA carboxylase subunit epsilon</fullName>
    </submittedName>
</protein>
<dbReference type="RefSeq" id="WP_264015988.1">
    <property type="nucleotide sequence ID" value="NZ_JACKSJ010000254.1"/>
</dbReference>
<accession>A0A9X3BQK5</accession>
<evidence type="ECO:0000256" key="1">
    <source>
        <dbReference type="SAM" id="MobiDB-lite"/>
    </source>
</evidence>
<feature type="region of interest" description="Disordered" evidence="1">
    <location>
        <begin position="1"/>
        <end position="24"/>
    </location>
</feature>
<sequence length="92" mass="10147">MNHDADITEVSDPRQMTIDRPAPAAPEFHVVKGSPSEAEIAALVTVLAGASGAPVEPGPQELNPWGHPVDKLRYPVFSWQRVTLLQRTHMRR</sequence>
<dbReference type="AlphaFoldDB" id="A0A9X3BQK5"/>
<evidence type="ECO:0000313" key="2">
    <source>
        <dbReference type="EMBL" id="MCV7173819.1"/>
    </source>
</evidence>
<dbReference type="GO" id="GO:0004658">
    <property type="term" value="F:propionyl-CoA carboxylase activity"/>
    <property type="evidence" value="ECO:0007669"/>
    <property type="project" value="InterPro"/>
</dbReference>
<dbReference type="InterPro" id="IPR032716">
    <property type="entry name" value="ACC_epsilon"/>
</dbReference>